<accession>A0A2H0BUD1</accession>
<dbReference type="SUPFAM" id="SSF46785">
    <property type="entry name" value="Winged helix' DNA-binding domain"/>
    <property type="match status" value="2"/>
</dbReference>
<dbReference type="InterPro" id="IPR036388">
    <property type="entry name" value="WH-like_DNA-bd_sf"/>
</dbReference>
<evidence type="ECO:0000256" key="4">
    <source>
        <dbReference type="ARBA" id="ARBA00023306"/>
    </source>
</evidence>
<dbReference type="GO" id="GO:0051304">
    <property type="term" value="P:chromosome separation"/>
    <property type="evidence" value="ECO:0007669"/>
    <property type="project" value="InterPro"/>
</dbReference>
<comment type="caution">
    <text evidence="5">The sequence shown here is derived from an EMBL/GenBank/DDBJ whole genome shotgun (WGS) entry which is preliminary data.</text>
</comment>
<proteinExistence type="predicted"/>
<reference evidence="5 6" key="1">
    <citation type="submission" date="2017-09" db="EMBL/GenBank/DDBJ databases">
        <title>Depth-based differentiation of microbial function through sediment-hosted aquifers and enrichment of novel symbionts in the deep terrestrial subsurface.</title>
        <authorList>
            <person name="Probst A.J."/>
            <person name="Ladd B."/>
            <person name="Jarett J.K."/>
            <person name="Geller-Mcgrath D.E."/>
            <person name="Sieber C.M."/>
            <person name="Emerson J.B."/>
            <person name="Anantharaman K."/>
            <person name="Thomas B.C."/>
            <person name="Malmstrom R."/>
            <person name="Stieglmeier M."/>
            <person name="Klingl A."/>
            <person name="Woyke T."/>
            <person name="Ryan C.M."/>
            <person name="Banfield J.F."/>
        </authorList>
    </citation>
    <scope>NUCLEOTIDE SEQUENCE [LARGE SCALE GENOMIC DNA]</scope>
    <source>
        <strain evidence="5">CG22_combo_CG10-13_8_21_14_all_47_17</strain>
    </source>
</reference>
<keyword evidence="1" id="KW-0963">Cytoplasm</keyword>
<dbReference type="PANTHER" id="PTHR34298">
    <property type="entry name" value="SEGREGATION AND CONDENSATION PROTEIN B"/>
    <property type="match status" value="1"/>
</dbReference>
<evidence type="ECO:0000256" key="3">
    <source>
        <dbReference type="ARBA" id="ARBA00022829"/>
    </source>
</evidence>
<dbReference type="Proteomes" id="UP000231581">
    <property type="component" value="Unassembled WGS sequence"/>
</dbReference>
<dbReference type="GO" id="GO:0051301">
    <property type="term" value="P:cell division"/>
    <property type="evidence" value="ECO:0007669"/>
    <property type="project" value="UniProtKB-KW"/>
</dbReference>
<protein>
    <submittedName>
        <fullName evidence="5">SMC-Scp complex subunit ScpB</fullName>
    </submittedName>
</protein>
<evidence type="ECO:0000256" key="2">
    <source>
        <dbReference type="ARBA" id="ARBA00022618"/>
    </source>
</evidence>
<evidence type="ECO:0000313" key="5">
    <source>
        <dbReference type="EMBL" id="PIP60598.1"/>
    </source>
</evidence>
<evidence type="ECO:0000313" key="6">
    <source>
        <dbReference type="Proteomes" id="UP000231581"/>
    </source>
</evidence>
<name>A0A2H0BUD1_9BACT</name>
<keyword evidence="4" id="KW-0131">Cell cycle</keyword>
<keyword evidence="3" id="KW-0159">Chromosome partition</keyword>
<evidence type="ECO:0000256" key="1">
    <source>
        <dbReference type="ARBA" id="ARBA00022490"/>
    </source>
</evidence>
<dbReference type="Pfam" id="PF04079">
    <property type="entry name" value="SMC_ScpB"/>
    <property type="match status" value="1"/>
</dbReference>
<dbReference type="InterPro" id="IPR036390">
    <property type="entry name" value="WH_DNA-bd_sf"/>
</dbReference>
<keyword evidence="2" id="KW-0132">Cell division</keyword>
<gene>
    <name evidence="5" type="primary">scpB</name>
    <name evidence="5" type="ORF">COX00_02635</name>
</gene>
<dbReference type="NCBIfam" id="TIGR00281">
    <property type="entry name" value="SMC-Scp complex subunit ScpB"/>
    <property type="match status" value="1"/>
</dbReference>
<dbReference type="Gene3D" id="1.10.10.10">
    <property type="entry name" value="Winged helix-like DNA-binding domain superfamily/Winged helix DNA-binding domain"/>
    <property type="match status" value="2"/>
</dbReference>
<dbReference type="InterPro" id="IPR005234">
    <property type="entry name" value="ScpB_csome_segregation"/>
</dbReference>
<organism evidence="5 6">
    <name type="scientific">Candidatus Uhrbacteria bacterium CG22_combo_CG10-13_8_21_14_all_47_17</name>
    <dbReference type="NCBI Taxonomy" id="1975041"/>
    <lineage>
        <taxon>Bacteria</taxon>
        <taxon>Candidatus Uhriibacteriota</taxon>
    </lineage>
</organism>
<sequence length="195" mass="21402">MNLDAILEAVLFAAAQPLSIKKLVSITEQDKTAISEALQVLHERLNVGASGVRLVFQGENAELVTSPDAADFVQKTVSQEVQGELTKPQLEALSILAYRGPLTRPELEQIRGVQSSMILRNLMLRGLVEMHEETRLGQPIYAVTIDFLKFLGATDPSELPDYETLRSQNAVVQVLNELQPKNPAAEDTESAPLDI</sequence>
<dbReference type="AlphaFoldDB" id="A0A2H0BUD1"/>
<dbReference type="EMBL" id="PCSZ01000050">
    <property type="protein sequence ID" value="PIP60598.1"/>
    <property type="molecule type" value="Genomic_DNA"/>
</dbReference>
<dbReference type="PANTHER" id="PTHR34298:SF2">
    <property type="entry name" value="SEGREGATION AND CONDENSATION PROTEIN B"/>
    <property type="match status" value="1"/>
</dbReference>